<reference evidence="2" key="2">
    <citation type="submission" date="2021-12" db="EMBL/GenBank/DDBJ databases">
        <title>Resequencing data analysis of finger millet.</title>
        <authorList>
            <person name="Hatakeyama M."/>
            <person name="Aluri S."/>
            <person name="Balachadran M.T."/>
            <person name="Sivarajan S.R."/>
            <person name="Poveda L."/>
            <person name="Shimizu-Inatsugi R."/>
            <person name="Schlapbach R."/>
            <person name="Sreeman S.M."/>
            <person name="Shimizu K.K."/>
        </authorList>
    </citation>
    <scope>NUCLEOTIDE SEQUENCE</scope>
</reference>
<proteinExistence type="predicted"/>
<dbReference type="Proteomes" id="UP001054889">
    <property type="component" value="Unassembled WGS sequence"/>
</dbReference>
<evidence type="ECO:0000313" key="2">
    <source>
        <dbReference type="EMBL" id="GJM91673.1"/>
    </source>
</evidence>
<sequence>MSPWVRGPHRNRIAIPTSPLLSRREWRAGFRRRRPPTPRLLLLEGLPRLSPAADPGVLRLEGRIRGRNWPSSPPGGARISLRLAWSGRRHRATSLAPGTRLCCPRLEARNVALPSSCRPVLLPAASGLVTSPMRRLVPAATAVDPAATSYCGGGWSQRLRRASAVPAQGLRAAAARLCVPLRPSVPAVATVAPAAVGPSSRSGRSTKNSSKLICREQGAGQHRAVQGVVVKTLGEQGARWRVGRRVLVCSGLSTSRTSPRVGVREAACAGEERERRRAGRGSTGASRGIGSPLAAWRKLWTEGEAAREGKQRERRRHAQVAAHTMDGAAVATSRGSRRRPAPGGAAA</sequence>
<evidence type="ECO:0000256" key="1">
    <source>
        <dbReference type="SAM" id="MobiDB-lite"/>
    </source>
</evidence>
<dbReference type="EMBL" id="BQKI01000003">
    <property type="protein sequence ID" value="GJM91673.1"/>
    <property type="molecule type" value="Genomic_DNA"/>
</dbReference>
<name>A0AAV5C1J5_ELECO</name>
<feature type="region of interest" description="Disordered" evidence="1">
    <location>
        <begin position="304"/>
        <end position="347"/>
    </location>
</feature>
<accession>A0AAV5C1J5</accession>
<organism evidence="2 3">
    <name type="scientific">Eleusine coracana subsp. coracana</name>
    <dbReference type="NCBI Taxonomy" id="191504"/>
    <lineage>
        <taxon>Eukaryota</taxon>
        <taxon>Viridiplantae</taxon>
        <taxon>Streptophyta</taxon>
        <taxon>Embryophyta</taxon>
        <taxon>Tracheophyta</taxon>
        <taxon>Spermatophyta</taxon>
        <taxon>Magnoliopsida</taxon>
        <taxon>Liliopsida</taxon>
        <taxon>Poales</taxon>
        <taxon>Poaceae</taxon>
        <taxon>PACMAD clade</taxon>
        <taxon>Chloridoideae</taxon>
        <taxon>Cynodonteae</taxon>
        <taxon>Eleusininae</taxon>
        <taxon>Eleusine</taxon>
    </lineage>
</organism>
<feature type="region of interest" description="Disordered" evidence="1">
    <location>
        <begin position="255"/>
        <end position="290"/>
    </location>
</feature>
<dbReference type="AlphaFoldDB" id="A0AAV5C1J5"/>
<reference evidence="2" key="1">
    <citation type="journal article" date="2018" name="DNA Res.">
        <title>Multiple hybrid de novo genome assembly of finger millet, an orphan allotetraploid crop.</title>
        <authorList>
            <person name="Hatakeyama M."/>
            <person name="Aluri S."/>
            <person name="Balachadran M.T."/>
            <person name="Sivarajan S.R."/>
            <person name="Patrignani A."/>
            <person name="Gruter S."/>
            <person name="Poveda L."/>
            <person name="Shimizu-Inatsugi R."/>
            <person name="Baeten J."/>
            <person name="Francoijs K.J."/>
            <person name="Nataraja K.N."/>
            <person name="Reddy Y.A.N."/>
            <person name="Phadnis S."/>
            <person name="Ravikumar R.L."/>
            <person name="Schlapbach R."/>
            <person name="Sreeman S.M."/>
            <person name="Shimizu K.K."/>
        </authorList>
    </citation>
    <scope>NUCLEOTIDE SEQUENCE</scope>
</reference>
<evidence type="ECO:0000313" key="3">
    <source>
        <dbReference type="Proteomes" id="UP001054889"/>
    </source>
</evidence>
<protein>
    <submittedName>
        <fullName evidence="2">Uncharacterized protein</fullName>
    </submittedName>
</protein>
<keyword evidence="3" id="KW-1185">Reference proteome</keyword>
<gene>
    <name evidence="2" type="primary">ga08073</name>
    <name evidence="2" type="ORF">PR202_ga08073</name>
</gene>
<comment type="caution">
    <text evidence="2">The sequence shown here is derived from an EMBL/GenBank/DDBJ whole genome shotgun (WGS) entry which is preliminary data.</text>
</comment>